<evidence type="ECO:0000256" key="6">
    <source>
        <dbReference type="ARBA" id="ARBA00022989"/>
    </source>
</evidence>
<keyword evidence="12" id="KW-1185">Reference proteome</keyword>
<reference evidence="11" key="1">
    <citation type="journal article" date="2022" name="Plant J.">
        <title>Strategies of tolerance reflected in two North American maple genomes.</title>
        <authorList>
            <person name="McEvoy S.L."/>
            <person name="Sezen U.U."/>
            <person name="Trouern-Trend A."/>
            <person name="McMahon S.M."/>
            <person name="Schaberg P.G."/>
            <person name="Yang J."/>
            <person name="Wegrzyn J.L."/>
            <person name="Swenson N.G."/>
        </authorList>
    </citation>
    <scope>NUCLEOTIDE SEQUENCE</scope>
    <source>
        <strain evidence="11">NS2018</strain>
    </source>
</reference>
<dbReference type="Pfam" id="PF00560">
    <property type="entry name" value="LRR_1"/>
    <property type="match status" value="1"/>
</dbReference>
<name>A0AA39W3I9_ACESA</name>
<keyword evidence="6" id="KW-1133">Transmembrane helix</keyword>
<evidence type="ECO:0000256" key="7">
    <source>
        <dbReference type="ARBA" id="ARBA00023136"/>
    </source>
</evidence>
<dbReference type="Pfam" id="PF08263">
    <property type="entry name" value="LRRNT_2"/>
    <property type="match status" value="1"/>
</dbReference>
<evidence type="ECO:0000256" key="2">
    <source>
        <dbReference type="ARBA" id="ARBA00022614"/>
    </source>
</evidence>
<gene>
    <name evidence="11" type="ORF">LWI29_023546</name>
</gene>
<keyword evidence="7" id="KW-0472">Membrane</keyword>
<dbReference type="PANTHER" id="PTHR48061">
    <property type="entry name" value="LEUCINE-RICH REPEAT RECEPTOR PROTEIN KINASE EMS1-LIKE-RELATED"/>
    <property type="match status" value="1"/>
</dbReference>
<evidence type="ECO:0000256" key="1">
    <source>
        <dbReference type="ARBA" id="ARBA00004479"/>
    </source>
</evidence>
<dbReference type="SUPFAM" id="SSF52058">
    <property type="entry name" value="L domain-like"/>
    <property type="match status" value="1"/>
</dbReference>
<dbReference type="InterPro" id="IPR046956">
    <property type="entry name" value="RLP23-like"/>
</dbReference>
<evidence type="ECO:0000256" key="9">
    <source>
        <dbReference type="ARBA" id="ARBA00023180"/>
    </source>
</evidence>
<protein>
    <recommendedName>
        <fullName evidence="10">Leucine-rich repeat-containing N-terminal plant-type domain-containing protein</fullName>
    </recommendedName>
</protein>
<organism evidence="11 12">
    <name type="scientific">Acer saccharum</name>
    <name type="common">Sugar maple</name>
    <dbReference type="NCBI Taxonomy" id="4024"/>
    <lineage>
        <taxon>Eukaryota</taxon>
        <taxon>Viridiplantae</taxon>
        <taxon>Streptophyta</taxon>
        <taxon>Embryophyta</taxon>
        <taxon>Tracheophyta</taxon>
        <taxon>Spermatophyta</taxon>
        <taxon>Magnoliopsida</taxon>
        <taxon>eudicotyledons</taxon>
        <taxon>Gunneridae</taxon>
        <taxon>Pentapetalae</taxon>
        <taxon>rosids</taxon>
        <taxon>malvids</taxon>
        <taxon>Sapindales</taxon>
        <taxon>Sapindaceae</taxon>
        <taxon>Hippocastanoideae</taxon>
        <taxon>Acereae</taxon>
        <taxon>Acer</taxon>
    </lineage>
</organism>
<evidence type="ECO:0000256" key="5">
    <source>
        <dbReference type="ARBA" id="ARBA00022737"/>
    </source>
</evidence>
<keyword evidence="8" id="KW-0675">Receptor</keyword>
<keyword evidence="4" id="KW-0732">Signal</keyword>
<dbReference type="Gene3D" id="3.80.10.10">
    <property type="entry name" value="Ribonuclease Inhibitor"/>
    <property type="match status" value="1"/>
</dbReference>
<evidence type="ECO:0000256" key="3">
    <source>
        <dbReference type="ARBA" id="ARBA00022692"/>
    </source>
</evidence>
<comment type="subcellular location">
    <subcellularLocation>
        <location evidence="1">Membrane</location>
        <topology evidence="1">Single-pass type I membrane protein</topology>
    </subcellularLocation>
</comment>
<dbReference type="InterPro" id="IPR001611">
    <property type="entry name" value="Leu-rich_rpt"/>
</dbReference>
<evidence type="ECO:0000259" key="10">
    <source>
        <dbReference type="Pfam" id="PF08263"/>
    </source>
</evidence>
<evidence type="ECO:0000313" key="12">
    <source>
        <dbReference type="Proteomes" id="UP001168877"/>
    </source>
</evidence>
<evidence type="ECO:0000256" key="4">
    <source>
        <dbReference type="ARBA" id="ARBA00022729"/>
    </source>
</evidence>
<dbReference type="GO" id="GO:0016020">
    <property type="term" value="C:membrane"/>
    <property type="evidence" value="ECO:0007669"/>
    <property type="project" value="UniProtKB-SubCell"/>
</dbReference>
<feature type="domain" description="Leucine-rich repeat-containing N-terminal plant-type" evidence="10">
    <location>
        <begin position="11"/>
        <end position="51"/>
    </location>
</feature>
<comment type="caution">
    <text evidence="11">The sequence shown here is derived from an EMBL/GenBank/DDBJ whole genome shotgun (WGS) entry which is preliminary data.</text>
</comment>
<keyword evidence="2" id="KW-0433">Leucine-rich repeat</keyword>
<keyword evidence="3" id="KW-0812">Transmembrane</keyword>
<sequence length="240" mass="26834">MILVSGQCQSDQQSLLLQLKNSLIFNSTLSLRLVQWNQSMDCCTWSGVDCDMAGHVIGLDLSEEAIYGGIDNSTGLFTLRHLRSLNLAFNLFVGAQNIPSRLANLTNLTYLNLSYAYFVGQIPIENPSMTRLVTLDLSCYQDAGLQLENPNLKVLVQNFTELRKLYLDGVNISSHENEWGQALSSSLPNLQVLSLSNCYLSGPIHSSLAALQAFNHSQSFVWMAMICHLQFQNFFQIFQV</sequence>
<dbReference type="EMBL" id="JAUESC010000003">
    <property type="protein sequence ID" value="KAK0601363.1"/>
    <property type="molecule type" value="Genomic_DNA"/>
</dbReference>
<evidence type="ECO:0000256" key="8">
    <source>
        <dbReference type="ARBA" id="ARBA00023170"/>
    </source>
</evidence>
<dbReference type="PANTHER" id="PTHR48061:SF2">
    <property type="entry name" value="RECEPTOR LIKE PROTEIN 30-LIKE"/>
    <property type="match status" value="1"/>
</dbReference>
<keyword evidence="5" id="KW-0677">Repeat</keyword>
<accession>A0AA39W3I9</accession>
<dbReference type="InterPro" id="IPR032675">
    <property type="entry name" value="LRR_dom_sf"/>
</dbReference>
<reference evidence="11" key="2">
    <citation type="submission" date="2023-06" db="EMBL/GenBank/DDBJ databases">
        <authorList>
            <person name="Swenson N.G."/>
            <person name="Wegrzyn J.L."/>
            <person name="Mcevoy S.L."/>
        </authorList>
    </citation>
    <scope>NUCLEOTIDE SEQUENCE</scope>
    <source>
        <strain evidence="11">NS2018</strain>
        <tissue evidence="11">Leaf</tissue>
    </source>
</reference>
<dbReference type="Proteomes" id="UP001168877">
    <property type="component" value="Unassembled WGS sequence"/>
</dbReference>
<dbReference type="AlphaFoldDB" id="A0AA39W3I9"/>
<keyword evidence="9" id="KW-0325">Glycoprotein</keyword>
<dbReference type="InterPro" id="IPR013210">
    <property type="entry name" value="LRR_N_plant-typ"/>
</dbReference>
<proteinExistence type="predicted"/>
<evidence type="ECO:0000313" key="11">
    <source>
        <dbReference type="EMBL" id="KAK0601363.1"/>
    </source>
</evidence>